<accession>A0A809R780</accession>
<evidence type="ECO:0000313" key="2">
    <source>
        <dbReference type="EMBL" id="BBO23390.1"/>
    </source>
</evidence>
<dbReference type="AlphaFoldDB" id="A0A809R780"/>
<sequence>MRRPAALLVLALAATVKSQTHLGWLPQSVAVALESPRTAPTQPASPPGQGTGQAEPENQDQIRILRADSVTRTGTRIKLSGSVQAQYKGYDLFATEIEGDTESNLFVLKGGARLIGPDAALEGETIEINFDTESFRVTQGSAELRPKLLGGRTQDDIYLRGSQAYGTEREVFTIDGDFTTCDRKDPHFHVLGSSIVVRPEKRVILRGVELTVLNHRILKLPYLSIPIDRRNERYTPEVGQSRDEGYYVKTRWGVPVAGQNAADAYLDYFTKLGTGLGGRYQYDSQRSTGFLRVYGLTGDQKSLEGTAQHAQVFGPNDLTIDLNYQRQNYLNAPENTYLTTRAQMNFPQGRNNTRLAFHRSTNDGASFSSLQQTLGLTDVRSLGGSIRTNLDVRWATSESKFESTSNVKREQVDVRFRGQQELRAGSLELEYQRSIPVGETVNFFSASDRTPVLAFRTSAQKLMGPKAAGRTPFQLDLSIGEFMNPSNKQRVTRSFLDFSTLQPDRMQRRWGLSWSTRYRQGFYSDDTAQYSILTGAAFRYSFDTTHQFNLRYNRLQSRGFTPLSIDRVGESNFLSGDLSVRAARDLTLGLQSSYDFTQEDRPNVSPWQLVGARTEWRPNENFEIRSVASYDPQRQVWSNLRFDLGWQSDEAFVSLGARYDGFRQQWGAVNAYFEGLKFGRLRATGVVNFNGYLKKIEAQQYLLTYDLHCAELVMQVIDNRVGFRPGREIYVFLRLKAIPYQPDFGVGRRGQPIGTGTGSGF</sequence>
<proteinExistence type="predicted"/>
<name>A0A809R780_9BACT</name>
<evidence type="ECO:0000313" key="3">
    <source>
        <dbReference type="Proteomes" id="UP000662873"/>
    </source>
</evidence>
<organism evidence="2 3">
    <name type="scientific">Candidatus Nitrosymbiomonas proteolyticus</name>
    <dbReference type="NCBI Taxonomy" id="2608984"/>
    <lineage>
        <taxon>Bacteria</taxon>
        <taxon>Bacillati</taxon>
        <taxon>Armatimonadota</taxon>
        <taxon>Armatimonadota incertae sedis</taxon>
        <taxon>Candidatus Nitrosymbiomonas</taxon>
    </lineage>
</organism>
<gene>
    <name evidence="2" type="ORF">NPRO_09850</name>
</gene>
<dbReference type="PANTHER" id="PTHR30189">
    <property type="entry name" value="LPS-ASSEMBLY PROTEIN"/>
    <property type="match status" value="1"/>
</dbReference>
<feature type="region of interest" description="Disordered" evidence="1">
    <location>
        <begin position="35"/>
        <end position="60"/>
    </location>
</feature>
<dbReference type="GO" id="GO:0009279">
    <property type="term" value="C:cell outer membrane"/>
    <property type="evidence" value="ECO:0007669"/>
    <property type="project" value="TreeGrafter"/>
</dbReference>
<dbReference type="Proteomes" id="UP000662873">
    <property type="component" value="Chromosome"/>
</dbReference>
<evidence type="ECO:0000256" key="1">
    <source>
        <dbReference type="SAM" id="MobiDB-lite"/>
    </source>
</evidence>
<dbReference type="PANTHER" id="PTHR30189:SF1">
    <property type="entry name" value="LPS-ASSEMBLY PROTEIN LPTD"/>
    <property type="match status" value="1"/>
</dbReference>
<reference evidence="2" key="1">
    <citation type="journal article" name="DNA Res.">
        <title>The physiological potential of anammox bacteria as revealed by their core genome structure.</title>
        <authorList>
            <person name="Okubo T."/>
            <person name="Toyoda A."/>
            <person name="Fukuhara K."/>
            <person name="Uchiyama I."/>
            <person name="Harigaya Y."/>
            <person name="Kuroiwa M."/>
            <person name="Suzuki T."/>
            <person name="Murakami Y."/>
            <person name="Suwa Y."/>
            <person name="Takami H."/>
        </authorList>
    </citation>
    <scope>NUCLEOTIDE SEQUENCE</scope>
    <source>
        <strain evidence="2">317325-2</strain>
    </source>
</reference>
<protein>
    <submittedName>
        <fullName evidence="2">LPS assembly outer membrane protein LptD</fullName>
    </submittedName>
</protein>
<dbReference type="KEGG" id="npy:NPRO_09850"/>
<dbReference type="EMBL" id="AP021858">
    <property type="protein sequence ID" value="BBO23390.1"/>
    <property type="molecule type" value="Genomic_DNA"/>
</dbReference>
<dbReference type="InterPro" id="IPR050218">
    <property type="entry name" value="LptD"/>
</dbReference>
<dbReference type="GO" id="GO:1990351">
    <property type="term" value="C:transporter complex"/>
    <property type="evidence" value="ECO:0007669"/>
    <property type="project" value="TreeGrafter"/>
</dbReference>